<dbReference type="InterPro" id="IPR019016">
    <property type="entry name" value="Csx1-like_HEPN"/>
</dbReference>
<feature type="domain" description="CRISPR system endoribonuclease Csx1 CARF" evidence="2">
    <location>
        <begin position="3"/>
        <end position="224"/>
    </location>
</feature>
<gene>
    <name evidence="3" type="ORF">GWK48_10525</name>
</gene>
<dbReference type="InterPro" id="IPR052875">
    <property type="entry name" value="CRISPR_assoc_ribonuclease"/>
</dbReference>
<sequence>MKVAIAPWGDPSPWKKSTYYLEEGGDSQGNRRKTESITSLKLLQEGVDKIYILVQDSALFTSKKEKEKGGINERAKECGNEVRAYNDLKDHEVIWPRTKFKDYPDLVERTKMYVECIARREGIGNAEAIVLPSNIAARFDGVPGLAYTEFKSDAKNYFIYSVGLLGLYEKLKGEVEKIEEVVVDTTHGINYFSTLSSNLGRDFASLVNVLGKGQVKVRYYSSVPMSSKEYTLTEVNKEVSPKLRAIDPQNLSGRGNSHVYYSLVYNSPLALIYSLEEYQDYKVGLDSVYSSVSLEGEGGLKVDYRLRDQVLNKADTTYLNILAKGLKEKLCKEKCGDWVEFNLLSTLSEEVYKSVSEASVQLIQHELYVLKKSVEKYCKDNNDITEVPYHKLYISDQEKAGDEGETGGKANGNIKRNAIAHAGLLKEFVKVKTEEGCKKILLSYDDWKKLKSAVYSR</sequence>
<dbReference type="GeneID" id="55642382"/>
<dbReference type="SUPFAM" id="SSF160980">
    <property type="entry name" value="SSO1389-like"/>
    <property type="match status" value="1"/>
</dbReference>
<evidence type="ECO:0000313" key="4">
    <source>
        <dbReference type="Proteomes" id="UP000509301"/>
    </source>
</evidence>
<feature type="domain" description="CRISPR system endoribonuclease Csx1-like HEPN" evidence="1">
    <location>
        <begin position="362"/>
        <end position="445"/>
    </location>
</feature>
<evidence type="ECO:0000259" key="2">
    <source>
        <dbReference type="Pfam" id="PF22230"/>
    </source>
</evidence>
<name>A0A6N0NX22_9CREN</name>
<dbReference type="AlphaFoldDB" id="A0A6N0NX22"/>
<dbReference type="RefSeq" id="WP_174632104.1">
    <property type="nucleotide sequence ID" value="NZ_CP049074.1"/>
</dbReference>
<protein>
    <submittedName>
        <fullName evidence="3">CRISPR-associated DxTHG motif protein</fullName>
    </submittedName>
</protein>
<organism evidence="3 4">
    <name type="scientific">Metallosphaera tengchongensis</name>
    <dbReference type="NCBI Taxonomy" id="1532350"/>
    <lineage>
        <taxon>Archaea</taxon>
        <taxon>Thermoproteota</taxon>
        <taxon>Thermoprotei</taxon>
        <taxon>Sulfolobales</taxon>
        <taxon>Sulfolobaceae</taxon>
        <taxon>Metallosphaera</taxon>
    </lineage>
</organism>
<keyword evidence="4" id="KW-1185">Reference proteome</keyword>
<dbReference type="InterPro" id="IPR053857">
    <property type="entry name" value="Csx1_CARF"/>
</dbReference>
<proteinExistence type="predicted"/>
<dbReference type="PANTHER" id="PTHR37169:SF1">
    <property type="entry name" value="CRISPR SYSTEM ENDORIBONUCLEASE CSX1"/>
    <property type="match status" value="1"/>
</dbReference>
<dbReference type="Pfam" id="PF09455">
    <property type="entry name" value="Csx1_HEPN"/>
    <property type="match status" value="1"/>
</dbReference>
<dbReference type="Gene3D" id="3.40.50.10640">
    <property type="entry name" value="SSO1389-like"/>
    <property type="match status" value="1"/>
</dbReference>
<dbReference type="PANTHER" id="PTHR37169">
    <property type="entry name" value="CRISPR SYSTEM ENDORIBONUCLEASE CSX1-RELATED"/>
    <property type="match status" value="1"/>
</dbReference>
<evidence type="ECO:0000259" key="1">
    <source>
        <dbReference type="Pfam" id="PF09455"/>
    </source>
</evidence>
<evidence type="ECO:0000313" key="3">
    <source>
        <dbReference type="EMBL" id="QKR00767.1"/>
    </source>
</evidence>
<dbReference type="EMBL" id="CP049074">
    <property type="protein sequence ID" value="QKR00767.1"/>
    <property type="molecule type" value="Genomic_DNA"/>
</dbReference>
<dbReference type="KEGG" id="mten:GWK48_10525"/>
<accession>A0A6N0NX22</accession>
<reference evidence="3 4" key="1">
    <citation type="submission" date="2020-02" db="EMBL/GenBank/DDBJ databases">
        <title>Comparative genome analysis reveals the metabolism and evolution of the thermophilic archaeal genus Metallosphaera.</title>
        <authorList>
            <person name="Jiang C."/>
        </authorList>
    </citation>
    <scope>NUCLEOTIDE SEQUENCE [LARGE SCALE GENOMIC DNA]</scope>
    <source>
        <strain evidence="3 4">Ric-A</strain>
    </source>
</reference>
<dbReference type="OrthoDB" id="44235at2157"/>
<dbReference type="Pfam" id="PF22230">
    <property type="entry name" value="Csx1_CARF"/>
    <property type="match status" value="1"/>
</dbReference>
<dbReference type="Proteomes" id="UP000509301">
    <property type="component" value="Chromosome"/>
</dbReference>